<reference evidence="6" key="1">
    <citation type="submission" date="2017-06" db="EMBL/GenBank/DDBJ databases">
        <authorList>
            <person name="Cremers G."/>
        </authorList>
    </citation>
    <scope>NUCLEOTIDE SEQUENCE [LARGE SCALE GENOMIC DNA]</scope>
</reference>
<accession>A0A284VTH5</accession>
<evidence type="ECO:0000256" key="3">
    <source>
        <dbReference type="SAM" id="Coils"/>
    </source>
</evidence>
<keyword evidence="6" id="KW-1185">Reference proteome</keyword>
<evidence type="ECO:0000313" key="5">
    <source>
        <dbReference type="EMBL" id="SNQ62595.1"/>
    </source>
</evidence>
<feature type="domain" description="Archaeal flagella protein FlaD/E" evidence="4">
    <location>
        <begin position="15"/>
        <end position="84"/>
    </location>
</feature>
<name>A0A284VTH5_9EURY</name>
<protein>
    <recommendedName>
        <fullName evidence="4">Archaeal flagella protein FlaD/E domain-containing protein</fullName>
    </recommendedName>
</protein>
<evidence type="ECO:0000259" key="4">
    <source>
        <dbReference type="Pfam" id="PF04659"/>
    </source>
</evidence>
<feature type="coiled-coil region" evidence="3">
    <location>
        <begin position="131"/>
        <end position="172"/>
    </location>
</feature>
<dbReference type="PANTHER" id="PTHR40698:SF1">
    <property type="entry name" value="FLAGELLA-RELATED PROTEIN D-RELATED"/>
    <property type="match status" value="1"/>
</dbReference>
<evidence type="ECO:0000313" key="6">
    <source>
        <dbReference type="Proteomes" id="UP000218615"/>
    </source>
</evidence>
<dbReference type="PANTHER" id="PTHR40698">
    <property type="entry name" value="FLAGELLA-RELATED PROTEIN E-RELATED-RELATED"/>
    <property type="match status" value="1"/>
</dbReference>
<dbReference type="GO" id="GO:0097588">
    <property type="term" value="P:archaeal or bacterial-type flagellum-dependent cell motility"/>
    <property type="evidence" value="ECO:0007669"/>
    <property type="project" value="InterPro"/>
</dbReference>
<dbReference type="InterPro" id="IPR006752">
    <property type="entry name" value="Arch_fla_DE"/>
</dbReference>
<dbReference type="Pfam" id="PF04659">
    <property type="entry name" value="Arch_fla_DE"/>
    <property type="match status" value="1"/>
</dbReference>
<evidence type="ECO:0000256" key="1">
    <source>
        <dbReference type="ARBA" id="ARBA00004618"/>
    </source>
</evidence>
<dbReference type="Proteomes" id="UP000218615">
    <property type="component" value="Unassembled WGS sequence"/>
</dbReference>
<keyword evidence="2" id="KW-0974">Archaeal flagellum</keyword>
<dbReference type="EMBL" id="FZMP01000228">
    <property type="protein sequence ID" value="SNQ62595.1"/>
    <property type="molecule type" value="Genomic_DNA"/>
</dbReference>
<comment type="subcellular location">
    <subcellularLocation>
        <location evidence="1">Archaeal flagellum</location>
    </subcellularLocation>
</comment>
<dbReference type="GO" id="GO:0097589">
    <property type="term" value="C:archaeal-type flagellum"/>
    <property type="evidence" value="ECO:0007669"/>
    <property type="project" value="UniProtKB-SubCell"/>
</dbReference>
<dbReference type="InterPro" id="IPR052494">
    <property type="entry name" value="Flagella_assembly_related"/>
</dbReference>
<organism evidence="5 6">
    <name type="scientific">Candidatus Methanoperedens nitratireducens</name>
    <dbReference type="NCBI Taxonomy" id="1392998"/>
    <lineage>
        <taxon>Archaea</taxon>
        <taxon>Methanobacteriati</taxon>
        <taxon>Methanobacteriota</taxon>
        <taxon>Stenosarchaea group</taxon>
        <taxon>Methanomicrobia</taxon>
        <taxon>Methanosarcinales</taxon>
        <taxon>ANME-2 cluster</taxon>
        <taxon>Candidatus Methanoperedentaceae</taxon>
        <taxon>Candidatus Methanoperedens</taxon>
    </lineage>
</organism>
<gene>
    <name evidence="5" type="ORF">MNV_790040</name>
</gene>
<dbReference type="OrthoDB" id="121879at2157"/>
<proteinExistence type="predicted"/>
<evidence type="ECO:0000256" key="2">
    <source>
        <dbReference type="ARBA" id="ARBA00022440"/>
    </source>
</evidence>
<keyword evidence="3" id="KW-0175">Coiled coil</keyword>
<dbReference type="AlphaFoldDB" id="A0A284VTH5"/>
<sequence length="202" mass="23667">MLEKLTDISIETQRKWLRFMLERVGQNNLPGLLDYYKNIGWLGIPATNRLLDLACQEKRYKGTSWTLSAEEHRISRLYIEKLKGRQVDESLLSAPVPGKATPELEKKVEIKVRRPVQSIHPADKKKMEFTIHRREVTIKNLEEELEEKDAKIDELQDKIRELEGQLDEYSRETKQNKIFMGLFDQNTRLRKASFGKRGSGKK</sequence>
<dbReference type="RefSeq" id="WP_096207136.1">
    <property type="nucleotide sequence ID" value="NZ_FZMP01000228.1"/>
</dbReference>